<keyword evidence="2" id="KW-0040">ANK repeat</keyword>
<evidence type="ECO:0000256" key="2">
    <source>
        <dbReference type="PROSITE-ProRule" id="PRU00023"/>
    </source>
</evidence>
<feature type="domain" description="NWD NACHT-NTPase N-terminal" evidence="4">
    <location>
        <begin position="60"/>
        <end position="289"/>
    </location>
</feature>
<dbReference type="InterPro" id="IPR055497">
    <property type="entry name" value="DUF7069"/>
</dbReference>
<reference evidence="7 8" key="1">
    <citation type="submission" date="2024-03" db="EMBL/GenBank/DDBJ databases">
        <title>A high-quality draft genome sequence of Diaporthe vaccinii, a causative agent of upright dieback and viscid rot disease in cranberry plants.</title>
        <authorList>
            <person name="Sarrasin M."/>
            <person name="Lang B.F."/>
            <person name="Burger G."/>
        </authorList>
    </citation>
    <scope>NUCLEOTIDE SEQUENCE [LARGE SCALE GENOMIC DNA]</scope>
    <source>
        <strain evidence="7 8">IS7</strain>
    </source>
</reference>
<feature type="repeat" description="ANK" evidence="2">
    <location>
        <begin position="1343"/>
        <end position="1375"/>
    </location>
</feature>
<dbReference type="SUPFAM" id="SSF52540">
    <property type="entry name" value="P-loop containing nucleoside triphosphate hydrolases"/>
    <property type="match status" value="1"/>
</dbReference>
<evidence type="ECO:0000313" key="8">
    <source>
        <dbReference type="Proteomes" id="UP001600888"/>
    </source>
</evidence>
<feature type="repeat" description="ANK" evidence="2">
    <location>
        <begin position="1505"/>
        <end position="1541"/>
    </location>
</feature>
<evidence type="ECO:0000259" key="5">
    <source>
        <dbReference type="Pfam" id="PF23239"/>
    </source>
</evidence>
<dbReference type="PANTHER" id="PTHR10039">
    <property type="entry name" value="AMELOGENIN"/>
    <property type="match status" value="1"/>
</dbReference>
<dbReference type="InterPro" id="IPR027417">
    <property type="entry name" value="P-loop_NTPase"/>
</dbReference>
<dbReference type="SUPFAM" id="SSF48403">
    <property type="entry name" value="Ankyrin repeat"/>
    <property type="match status" value="2"/>
</dbReference>
<dbReference type="InterPro" id="IPR031359">
    <property type="entry name" value="NACHT_N"/>
</dbReference>
<gene>
    <name evidence="7" type="ORF">FJTKL_03350</name>
</gene>
<feature type="repeat" description="ANK" evidence="2">
    <location>
        <begin position="934"/>
        <end position="966"/>
    </location>
</feature>
<proteinExistence type="predicted"/>
<feature type="domain" description="DUF7069" evidence="5">
    <location>
        <begin position="556"/>
        <end position="612"/>
    </location>
</feature>
<organism evidence="7 8">
    <name type="scientific">Diaporthe vaccinii</name>
    <dbReference type="NCBI Taxonomy" id="105482"/>
    <lineage>
        <taxon>Eukaryota</taxon>
        <taxon>Fungi</taxon>
        <taxon>Dikarya</taxon>
        <taxon>Ascomycota</taxon>
        <taxon>Pezizomycotina</taxon>
        <taxon>Sordariomycetes</taxon>
        <taxon>Sordariomycetidae</taxon>
        <taxon>Diaporthales</taxon>
        <taxon>Diaporthaceae</taxon>
        <taxon>Diaporthe</taxon>
        <taxon>Diaporthe eres species complex</taxon>
    </lineage>
</organism>
<dbReference type="Pfam" id="PF23239">
    <property type="entry name" value="DUF7069"/>
    <property type="match status" value="1"/>
</dbReference>
<accession>A0ABR4F1V6</accession>
<feature type="compositionally biased region" description="Basic residues" evidence="3">
    <location>
        <begin position="1"/>
        <end position="12"/>
    </location>
</feature>
<sequence>MGRTRRLWHRLRASHDGKTQTAGDATGGSGGGTAQSPIGRVATAEPDLAADPDGKDTAKEIWLDAYKTLEEDEGTKKMVLAYETLLSNQLVGSNVQLGVGADSSLCSRQTPEEKISGMRRVTEAALEKASRHSERKEGFVKAAKVINTISSAVIRPMLQNEAVASLAWAGVCVALEFSIRAATADIDMVDGLCHVAKRMEWYMLLHALLLERPKSSTSVHETQHPKLRDRLRKSIKELYTSLLMYEIQCVCYCYRGSHITKTLRALVTLDDWKGKLNDVKELESRIQMDMLQFEQSQAADRLVKVAEDADEKFDRIQHILQHLLISREHKFSLEEKIFIQELVALFNTSDYNRQMRFNPTRVPGTCEWFCNHNTFKEWLGSDGGLLLVSAAPGCGKSTLARHLIEEVLPRENSHCKTLYFFFKDTMEQKSLNTAICAVLHQLLLDNLVLVAKLQEAIRQAVGKKAAENSSSLCNIFSAACQGFSGGIICVFDALDECEPDDSSELIRRIKDMLQNDMKVKFLVTTRGYPQLLNQFKEFESGLIHLDGDGKQEKDAIQQEISLVLDYKLEHLSKTKNLEHQPERKAAIEKALRSKGSEQRTYLWLKLVFDIMERIPWKSDKDWAKLLISPPQNVNDAYVSFLQKVPEDERSSVKILLHLMVAAFRPLTLREMSIALNVHGSPSGDDEKSLGLQPESEFKNWVLQTCGFFITVYDDKLDFIHQTAKEFLFGSGPWMLWQQGPDRFSPVTDQTAHKTMAESSIAYLSFKCFNSRQFHERARAYPPLESVHQGWSQYAKSLHKNHGFLEYTLKYWYTHFRLCQYFDGTKFQDVGDEYVPLYISLFTSDDHCAPGWTFLHFKYVQRPLVNVRKPMDLAESYRMLDSALWFDHVRLLVHEITHNMCTNVSLFHVAAAQNAENCVQYLAVTGHDINARDESGATALCFAARNTSTKTIKRLLDYNADVNLSEEPQKRPLSYFEPCYDPEHLKLVRRLVSQGAELNDTIMATISTETAMAPLAWAAQIPYPSTSEHEDSIRGLDRWIRERLSASDLGNTANLLEHLDLFAAEEFVEAYDTSLVKFLLDHGADINGVDPSWSSGGHGLRRPMTALEHACHCAPNAPGDEVFWNAVFLMHGGANSRLNIESGNAALDWLIRSPPTSELMKRHHNTNHLALDGWECWDALAMLLLKQNPASNYINNPILSNTMQTRLHTLSASHDVSFRQEKVRLLLRHGAGVNCQDVHGKTPMHYLSFHTSVETEVCAVIEMLIENGADFEMRDSLGRTPMHYVRSPMVLDMLAKNGASIEARDSQGNTPLQAILACRGAEARRDIVRSLIAFGADTTVRNCTGETLLHTAATSDFADKFSPLFQAGIDLDVTNKRGETPLQVALNHRCHAAAAWLLGGGASAKPLQQRIFDTEQPDLRTGATLLVFASEAHAHGAVRILLRRGANPNALATVEESDIERYLDRLDCIRNGKEWFFKHERLRTRTRKSKVSKPDQHWHHIKLSHRNGRPLHLAMGNGWTRNAEITVDLLLRHGADIEARSGLGQTPLQVACHYGNELGVRLLLKHGAHAYVHEARWDDTPLGILCQSWQPNPGLVRALVAHGAMSNSGCLDGPDLWRISHSWSNRASGSKKTRCQREDDADAINHSVTGPESQSICQCRKCCRDHESRACAAVQTLLDAGAWIQLRKPLQKVESWTRDIDTPRYWGWENLATLLEQGAVPKWRRAWMPPNTRRRSWPATKPTSFHQNTVNQATGEEDSYP</sequence>
<dbReference type="Pfam" id="PF24883">
    <property type="entry name" value="NPHP3_N"/>
    <property type="match status" value="1"/>
</dbReference>
<dbReference type="PROSITE" id="PS50297">
    <property type="entry name" value="ANK_REP_REGION"/>
    <property type="match status" value="4"/>
</dbReference>
<keyword evidence="1" id="KW-0677">Repeat</keyword>
<feature type="region of interest" description="Disordered" evidence="3">
    <location>
        <begin position="1729"/>
        <end position="1760"/>
    </location>
</feature>
<keyword evidence="8" id="KW-1185">Reference proteome</keyword>
<dbReference type="SMART" id="SM00248">
    <property type="entry name" value="ANK"/>
    <property type="match status" value="13"/>
</dbReference>
<evidence type="ECO:0000313" key="7">
    <source>
        <dbReference type="EMBL" id="KAL2288658.1"/>
    </source>
</evidence>
<feature type="repeat" description="ANK" evidence="2">
    <location>
        <begin position="1542"/>
        <end position="1574"/>
    </location>
</feature>
<dbReference type="Pfam" id="PF17100">
    <property type="entry name" value="NACHT_N"/>
    <property type="match status" value="1"/>
</dbReference>
<evidence type="ECO:0000256" key="3">
    <source>
        <dbReference type="SAM" id="MobiDB-lite"/>
    </source>
</evidence>
<dbReference type="Gene3D" id="1.25.40.20">
    <property type="entry name" value="Ankyrin repeat-containing domain"/>
    <property type="match status" value="5"/>
</dbReference>
<dbReference type="Gene3D" id="3.40.50.300">
    <property type="entry name" value="P-loop containing nucleotide triphosphate hydrolases"/>
    <property type="match status" value="1"/>
</dbReference>
<evidence type="ECO:0000259" key="4">
    <source>
        <dbReference type="Pfam" id="PF17100"/>
    </source>
</evidence>
<evidence type="ECO:0008006" key="9">
    <source>
        <dbReference type="Google" id="ProtNLM"/>
    </source>
</evidence>
<dbReference type="PROSITE" id="PS50088">
    <property type="entry name" value="ANK_REPEAT"/>
    <property type="match status" value="6"/>
</dbReference>
<dbReference type="InterPro" id="IPR036770">
    <property type="entry name" value="Ankyrin_rpt-contain_sf"/>
</dbReference>
<name>A0ABR4F1V6_9PEZI</name>
<feature type="repeat" description="ANK" evidence="2">
    <location>
        <begin position="901"/>
        <end position="933"/>
    </location>
</feature>
<feature type="domain" description="Nephrocystin 3-like N-terminal" evidence="6">
    <location>
        <begin position="364"/>
        <end position="526"/>
    </location>
</feature>
<evidence type="ECO:0000259" key="6">
    <source>
        <dbReference type="Pfam" id="PF24883"/>
    </source>
</evidence>
<feature type="repeat" description="ANK" evidence="2">
    <location>
        <begin position="1238"/>
        <end position="1275"/>
    </location>
</feature>
<protein>
    <recommendedName>
        <fullName evidence="9">NWD NACHT-NTPase N-terminal domain-containing protein</fullName>
    </recommendedName>
</protein>
<dbReference type="InterPro" id="IPR056884">
    <property type="entry name" value="NPHP3-like_N"/>
</dbReference>
<dbReference type="Pfam" id="PF12796">
    <property type="entry name" value="Ank_2"/>
    <property type="match status" value="3"/>
</dbReference>
<dbReference type="Proteomes" id="UP001600888">
    <property type="component" value="Unassembled WGS sequence"/>
</dbReference>
<evidence type="ECO:0000256" key="1">
    <source>
        <dbReference type="ARBA" id="ARBA00022737"/>
    </source>
</evidence>
<dbReference type="InterPro" id="IPR002110">
    <property type="entry name" value="Ankyrin_rpt"/>
</dbReference>
<feature type="region of interest" description="Disordered" evidence="3">
    <location>
        <begin position="1"/>
        <end position="39"/>
    </location>
</feature>
<comment type="caution">
    <text evidence="7">The sequence shown here is derived from an EMBL/GenBank/DDBJ whole genome shotgun (WGS) entry which is preliminary data.</text>
</comment>
<feature type="compositionally biased region" description="Polar residues" evidence="3">
    <location>
        <begin position="1740"/>
        <end position="1753"/>
    </location>
</feature>
<dbReference type="EMBL" id="JBAWTH010000015">
    <property type="protein sequence ID" value="KAL2288658.1"/>
    <property type="molecule type" value="Genomic_DNA"/>
</dbReference>